<evidence type="ECO:0000313" key="1">
    <source>
        <dbReference type="EMBL" id="KAK4288586.1"/>
    </source>
</evidence>
<dbReference type="Proteomes" id="UP001292094">
    <property type="component" value="Unassembled WGS sequence"/>
</dbReference>
<dbReference type="AlphaFoldDB" id="A0AAE1NH05"/>
<protein>
    <submittedName>
        <fullName evidence="1">Uncharacterized protein</fullName>
    </submittedName>
</protein>
<sequence length="135" mass="14496">MLGTDESPEEDLYHLAETQMVATLVISNIEHGLAKGGGSITDGDPHSCFTFVNPNLGEAAGVASCMDHHLMRAWLELVESHFHGDSNEGGVLPLTNPNPSLSLAPGDIIVTLSTLPIEKSHSSSYQSYEDQSYED</sequence>
<reference evidence="1" key="1">
    <citation type="submission" date="2023-11" db="EMBL/GenBank/DDBJ databases">
        <title>Genome assemblies of two species of porcelain crab, Petrolisthes cinctipes and Petrolisthes manimaculis (Anomura: Porcellanidae).</title>
        <authorList>
            <person name="Angst P."/>
        </authorList>
    </citation>
    <scope>NUCLEOTIDE SEQUENCE</scope>
    <source>
        <strain evidence="1">PB745_02</strain>
        <tissue evidence="1">Gill</tissue>
    </source>
</reference>
<proteinExistence type="predicted"/>
<dbReference type="EMBL" id="JAWZYT010006231">
    <property type="protein sequence ID" value="KAK4288586.1"/>
    <property type="molecule type" value="Genomic_DNA"/>
</dbReference>
<comment type="caution">
    <text evidence="1">The sequence shown here is derived from an EMBL/GenBank/DDBJ whole genome shotgun (WGS) entry which is preliminary data.</text>
</comment>
<evidence type="ECO:0000313" key="2">
    <source>
        <dbReference type="Proteomes" id="UP001292094"/>
    </source>
</evidence>
<keyword evidence="2" id="KW-1185">Reference proteome</keyword>
<name>A0AAE1NH05_9EUCA</name>
<organism evidence="1 2">
    <name type="scientific">Petrolisthes manimaculis</name>
    <dbReference type="NCBI Taxonomy" id="1843537"/>
    <lineage>
        <taxon>Eukaryota</taxon>
        <taxon>Metazoa</taxon>
        <taxon>Ecdysozoa</taxon>
        <taxon>Arthropoda</taxon>
        <taxon>Crustacea</taxon>
        <taxon>Multicrustacea</taxon>
        <taxon>Malacostraca</taxon>
        <taxon>Eumalacostraca</taxon>
        <taxon>Eucarida</taxon>
        <taxon>Decapoda</taxon>
        <taxon>Pleocyemata</taxon>
        <taxon>Anomura</taxon>
        <taxon>Galatheoidea</taxon>
        <taxon>Porcellanidae</taxon>
        <taxon>Petrolisthes</taxon>
    </lineage>
</organism>
<gene>
    <name evidence="1" type="ORF">Pmani_038390</name>
</gene>
<accession>A0AAE1NH05</accession>